<feature type="domain" description="VWFC" evidence="4">
    <location>
        <begin position="341"/>
        <end position="407"/>
    </location>
</feature>
<dbReference type="InterPro" id="IPR001007">
    <property type="entry name" value="VWF_dom"/>
</dbReference>
<sequence length="648" mass="70491">MCSKPTCNYHGIVHQLGTSFDAIDGCNICFCKKHGVSLTTCLLTVCTLSTTCNYHGTIHQIGTSFPDKDGCNTCYCEVNGISCTEIGCLNPSGCKYDGIYYNIGDSFPSIDKCNTCSTSRHRYLMNTCSRCKYTDFLFVSLYCVHGKSHCSYQHHHYDIGATWPTLDGCNTCSCTLNGVHCTANPCPTDNSKRECHLNQNTYNVGATWTASDGCNLCSCTDTGVHCTNHHCQVAATCTYQGIIHHLGSRFDATDGCNTCMCMEHGVACTEMACIKPSAGTCNYHRIVYNVGDSFNSTDGCNTCHCTSHGVSCTEMFCGVFHPTVQQAKYVRSSVYQIGFNCNYNGKQFNVGESWPATDGCNTCSCHSGKLVVRMACTENMCDRVGNCAYNGKSYNMGESFPNIDKCNTCTCGSDGSVSCTEMACLFNVDQQHLINLGKRSSVYQTGFHCHHEGNQFSVGESWTAKDGCNTCTCHAGNILVRRTCTEKICAVVGNCAYNGQSYKMGESFQSIDKCNTCTCGSDGSVSCTEMACLSNVDQHLLINLGKRSSVYQRGFHCRYEEKQFNVGETWTASDGCNSCSCHAGDLIVRMTCTEKTCAVGGQCTYHGKAYKVGESFPSIDKCNTCSCDADGSVPCTERFCLLNENQAG</sequence>
<proteinExistence type="predicted"/>
<evidence type="ECO:0000256" key="3">
    <source>
        <dbReference type="ARBA" id="ARBA00022729"/>
    </source>
</evidence>
<evidence type="ECO:0000259" key="4">
    <source>
        <dbReference type="PROSITE" id="PS50184"/>
    </source>
</evidence>
<dbReference type="AlphaFoldDB" id="A0A8B6C9C2"/>
<dbReference type="Proteomes" id="UP000596742">
    <property type="component" value="Unassembled WGS sequence"/>
</dbReference>
<comment type="caution">
    <text evidence="5">The sequence shown here is derived from an EMBL/GenBank/DDBJ whole genome shotgun (WGS) entry which is preliminary data.</text>
</comment>
<evidence type="ECO:0000313" key="6">
    <source>
        <dbReference type="Proteomes" id="UP000596742"/>
    </source>
</evidence>
<keyword evidence="3" id="KW-0732">Signal</keyword>
<name>A0A8B6C9C2_MYTGA</name>
<organism evidence="5 6">
    <name type="scientific">Mytilus galloprovincialis</name>
    <name type="common">Mediterranean mussel</name>
    <dbReference type="NCBI Taxonomy" id="29158"/>
    <lineage>
        <taxon>Eukaryota</taxon>
        <taxon>Metazoa</taxon>
        <taxon>Spiralia</taxon>
        <taxon>Lophotrochozoa</taxon>
        <taxon>Mollusca</taxon>
        <taxon>Bivalvia</taxon>
        <taxon>Autobranchia</taxon>
        <taxon>Pteriomorphia</taxon>
        <taxon>Mytilida</taxon>
        <taxon>Mytiloidea</taxon>
        <taxon>Mytilidae</taxon>
        <taxon>Mytilinae</taxon>
        <taxon>Mytilus</taxon>
    </lineage>
</organism>
<dbReference type="GO" id="GO:0005576">
    <property type="term" value="C:extracellular region"/>
    <property type="evidence" value="ECO:0007669"/>
    <property type="project" value="UniProtKB-SubCell"/>
</dbReference>
<dbReference type="PROSITE" id="PS50184">
    <property type="entry name" value="VWFC_2"/>
    <property type="match status" value="2"/>
</dbReference>
<evidence type="ECO:0000256" key="1">
    <source>
        <dbReference type="ARBA" id="ARBA00004613"/>
    </source>
</evidence>
<comment type="subcellular location">
    <subcellularLocation>
        <location evidence="1">Secreted</location>
    </subcellularLocation>
</comment>
<dbReference type="SMART" id="SM00215">
    <property type="entry name" value="VWC_out"/>
    <property type="match status" value="5"/>
</dbReference>
<evidence type="ECO:0000313" key="5">
    <source>
        <dbReference type="EMBL" id="VDI01803.1"/>
    </source>
</evidence>
<dbReference type="InterPro" id="IPR052424">
    <property type="entry name" value="Kielin_Chordin-BMP_Reg"/>
</dbReference>
<dbReference type="PANTHER" id="PTHR46698:SF6">
    <property type="entry name" value="KIELIN_CHORDIN-LIKE PROTEIN"/>
    <property type="match status" value="1"/>
</dbReference>
<dbReference type="InterPro" id="IPR008037">
    <property type="entry name" value="Pacifastin_dom"/>
</dbReference>
<dbReference type="GO" id="GO:0030513">
    <property type="term" value="P:positive regulation of BMP signaling pathway"/>
    <property type="evidence" value="ECO:0007669"/>
    <property type="project" value="TreeGrafter"/>
</dbReference>
<feature type="domain" description="VWFC" evidence="4">
    <location>
        <begin position="449"/>
        <end position="515"/>
    </location>
</feature>
<dbReference type="EMBL" id="UYJE01001394">
    <property type="protein sequence ID" value="VDI01803.1"/>
    <property type="molecule type" value="Genomic_DNA"/>
</dbReference>
<dbReference type="SUPFAM" id="SSF57603">
    <property type="entry name" value="FnI-like domain"/>
    <property type="match status" value="8"/>
</dbReference>
<reference evidence="5" key="1">
    <citation type="submission" date="2018-11" db="EMBL/GenBank/DDBJ databases">
        <authorList>
            <person name="Alioto T."/>
            <person name="Alioto T."/>
        </authorList>
    </citation>
    <scope>NUCLEOTIDE SEQUENCE</scope>
</reference>
<evidence type="ECO:0000256" key="2">
    <source>
        <dbReference type="ARBA" id="ARBA00022525"/>
    </source>
</evidence>
<dbReference type="PANTHER" id="PTHR46698">
    <property type="entry name" value="CROSSVEINLESS 2"/>
    <property type="match status" value="1"/>
</dbReference>
<dbReference type="Pfam" id="PF05375">
    <property type="entry name" value="Pacifastin_I"/>
    <property type="match status" value="3"/>
</dbReference>
<accession>A0A8B6C9C2</accession>
<dbReference type="GO" id="GO:0030414">
    <property type="term" value="F:peptidase inhibitor activity"/>
    <property type="evidence" value="ECO:0007669"/>
    <property type="project" value="InterPro"/>
</dbReference>
<dbReference type="Gene3D" id="2.10.70.10">
    <property type="entry name" value="Complement Module, domain 1"/>
    <property type="match status" value="6"/>
</dbReference>
<gene>
    <name evidence="5" type="ORF">MGAL_10B034565</name>
</gene>
<protein>
    <recommendedName>
        <fullName evidence="4">VWFC domain-containing protein</fullName>
    </recommendedName>
</protein>
<dbReference type="OrthoDB" id="6041417at2759"/>
<keyword evidence="2" id="KW-0964">Secreted</keyword>
<keyword evidence="6" id="KW-1185">Reference proteome</keyword>